<dbReference type="Pfam" id="PF02775">
    <property type="entry name" value="TPP_enzyme_C"/>
    <property type="match status" value="1"/>
</dbReference>
<name>A0ABV7DF44_9HYPH</name>
<dbReference type="NCBIfam" id="TIGR04377">
    <property type="entry name" value="myo_inos_iolD"/>
    <property type="match status" value="1"/>
</dbReference>
<dbReference type="SUPFAM" id="SSF52467">
    <property type="entry name" value="DHS-like NAD/FAD-binding domain"/>
    <property type="match status" value="1"/>
</dbReference>
<feature type="domain" description="Thiamine pyrophosphate enzyme central" evidence="4">
    <location>
        <begin position="220"/>
        <end position="352"/>
    </location>
</feature>
<dbReference type="InterPro" id="IPR012001">
    <property type="entry name" value="Thiamin_PyroP_enz_TPP-bd_dom"/>
</dbReference>
<dbReference type="Pfam" id="PF02776">
    <property type="entry name" value="TPP_enzyme_N"/>
    <property type="match status" value="1"/>
</dbReference>
<dbReference type="SUPFAM" id="SSF52518">
    <property type="entry name" value="Thiamin diphosphate-binding fold (THDP-binding)"/>
    <property type="match status" value="2"/>
</dbReference>
<dbReference type="InterPro" id="IPR045229">
    <property type="entry name" value="TPP_enz"/>
</dbReference>
<keyword evidence="7" id="KW-0378">Hydrolase</keyword>
<evidence type="ECO:0000313" key="7">
    <source>
        <dbReference type="EMBL" id="MFC3073529.1"/>
    </source>
</evidence>
<organism evidence="7 8">
    <name type="scientific">Shinella pollutisoli</name>
    <dbReference type="NCBI Taxonomy" id="2250594"/>
    <lineage>
        <taxon>Bacteria</taxon>
        <taxon>Pseudomonadati</taxon>
        <taxon>Pseudomonadota</taxon>
        <taxon>Alphaproteobacteria</taxon>
        <taxon>Hyphomicrobiales</taxon>
        <taxon>Rhizobiaceae</taxon>
        <taxon>Shinella</taxon>
    </lineage>
</organism>
<dbReference type="Gene3D" id="3.40.50.1220">
    <property type="entry name" value="TPP-binding domain"/>
    <property type="match status" value="1"/>
</dbReference>
<dbReference type="InterPro" id="IPR029061">
    <property type="entry name" value="THDP-binding"/>
</dbReference>
<accession>A0ABV7DF44</accession>
<evidence type="ECO:0000259" key="4">
    <source>
        <dbReference type="Pfam" id="PF00205"/>
    </source>
</evidence>
<evidence type="ECO:0000256" key="1">
    <source>
        <dbReference type="ARBA" id="ARBA00007812"/>
    </source>
</evidence>
<dbReference type="InterPro" id="IPR011766">
    <property type="entry name" value="TPP_enzyme_TPP-bd"/>
</dbReference>
<evidence type="ECO:0000259" key="6">
    <source>
        <dbReference type="Pfam" id="PF02776"/>
    </source>
</evidence>
<evidence type="ECO:0000256" key="2">
    <source>
        <dbReference type="ARBA" id="ARBA00023052"/>
    </source>
</evidence>
<reference evidence="8" key="1">
    <citation type="journal article" date="2019" name="Int. J. Syst. Evol. Microbiol.">
        <title>The Global Catalogue of Microorganisms (GCM) 10K type strain sequencing project: providing services to taxonomists for standard genome sequencing and annotation.</title>
        <authorList>
            <consortium name="The Broad Institute Genomics Platform"/>
            <consortium name="The Broad Institute Genome Sequencing Center for Infectious Disease"/>
            <person name="Wu L."/>
            <person name="Ma J."/>
        </authorList>
    </citation>
    <scope>NUCLEOTIDE SEQUENCE [LARGE SCALE GENOMIC DNA]</scope>
    <source>
        <strain evidence="8">KCTC 52677</strain>
    </source>
</reference>
<dbReference type="InterPro" id="IPR030817">
    <property type="entry name" value="Myo_inos_IolD"/>
</dbReference>
<evidence type="ECO:0000256" key="3">
    <source>
        <dbReference type="RuleBase" id="RU362132"/>
    </source>
</evidence>
<sequence>MSSTMRLTAAQAAIIYLQKQFSILDGERERLIGGIFGIFGHGNVASISQAIEEYGQELPYYQPKNEQAMVHSAIGYAKAKNRRATLACTASIGPGSTNMITGAAAATVNRIPVLLFASDTFAHRRTGNVLQQLEHPIEADLTVNDCLRPVSRFFDRISRPEQLLTALPEAMRVLTDPAETGAVTIAFPQDVEGEAFDYPVAFFRERNWVIRRREPSPDDIDEAIAILANARAPLIIAGGGVRYSAAEGTLRDFADTFGIPVAETHAGKGVSLDTGYCLGGMGVTGTGAAGRIAEKADVVVAIGTRLQDFQTGSRSAFHNPDATFISINTNSYDAHKLRGLPVVADARLALERIGRGLEARKYATAGGYRAEIALRQAEWKDAYRADIAVEPGAPLSQGTIVRAVNEATSPGDIVIAAAGTPPGEIHKAWDNSNGSKTFIEFGFSTMGHEIPAAIGARLGDSGAGEVFAIIGDGTYLMGPTEIVTAVQENAKITVVVIENYGYQCIRDLQENSTGIDNLGNEFRARDNDALQPNGAYLEVDYAANARSMGATVFSAADEAELKAALAAARRTAGPSVIVVKAEKRGRSIGSGVWWDVGAAEVTGTQSVSAATARFRSGVRHQRYLG</sequence>
<dbReference type="RefSeq" id="WP_257317017.1">
    <property type="nucleotide sequence ID" value="NZ_JANFDG010000024.1"/>
</dbReference>
<dbReference type="Proteomes" id="UP001595377">
    <property type="component" value="Unassembled WGS sequence"/>
</dbReference>
<proteinExistence type="inferred from homology"/>
<evidence type="ECO:0000259" key="5">
    <source>
        <dbReference type="Pfam" id="PF02775"/>
    </source>
</evidence>
<keyword evidence="8" id="KW-1185">Reference proteome</keyword>
<protein>
    <submittedName>
        <fullName evidence="7">3D-(3,5/4)-trihydroxycyclohexane-1,2-dione acylhydrolase (Decyclizing)</fullName>
        <ecNumber evidence="7">3.7.1.22</ecNumber>
    </submittedName>
</protein>
<dbReference type="Pfam" id="PF00205">
    <property type="entry name" value="TPP_enzyme_M"/>
    <property type="match status" value="1"/>
</dbReference>
<dbReference type="CDD" id="cd07035">
    <property type="entry name" value="TPP_PYR_POX_like"/>
    <property type="match status" value="1"/>
</dbReference>
<keyword evidence="2 3" id="KW-0786">Thiamine pyrophosphate</keyword>
<dbReference type="EMBL" id="JBHRSP010000016">
    <property type="protein sequence ID" value="MFC3073529.1"/>
    <property type="molecule type" value="Genomic_DNA"/>
</dbReference>
<dbReference type="EC" id="3.7.1.22" evidence="7"/>
<feature type="domain" description="Thiamine pyrophosphate enzyme TPP-binding" evidence="5">
    <location>
        <begin position="419"/>
        <end position="579"/>
    </location>
</feature>
<comment type="caution">
    <text evidence="7">The sequence shown here is derived from an EMBL/GenBank/DDBJ whole genome shotgun (WGS) entry which is preliminary data.</text>
</comment>
<dbReference type="Gene3D" id="3.40.50.970">
    <property type="match status" value="2"/>
</dbReference>
<dbReference type="PANTHER" id="PTHR18968:SF9">
    <property type="entry name" value="3D-(3,5_4)-TRIHYDROXYCYCLOHEXANE-1,2-DIONE HYDROLASE"/>
    <property type="match status" value="1"/>
</dbReference>
<comment type="similarity">
    <text evidence="1 3">Belongs to the TPP enzyme family.</text>
</comment>
<dbReference type="PANTHER" id="PTHR18968">
    <property type="entry name" value="THIAMINE PYROPHOSPHATE ENZYMES"/>
    <property type="match status" value="1"/>
</dbReference>
<dbReference type="GO" id="GO:0102481">
    <property type="term" value="F:3D-(3,5/4)-trihydroxycyclohexane-1,2-dione hydrolase activity"/>
    <property type="evidence" value="ECO:0007669"/>
    <property type="project" value="UniProtKB-EC"/>
</dbReference>
<dbReference type="InterPro" id="IPR029035">
    <property type="entry name" value="DHS-like_NAD/FAD-binding_dom"/>
</dbReference>
<gene>
    <name evidence="7" type="primary">iolD</name>
    <name evidence="7" type="ORF">ACFOHH_10470</name>
</gene>
<evidence type="ECO:0000313" key="8">
    <source>
        <dbReference type="Proteomes" id="UP001595377"/>
    </source>
</evidence>
<dbReference type="InterPro" id="IPR012000">
    <property type="entry name" value="Thiamin_PyroP_enz_cen_dom"/>
</dbReference>
<feature type="domain" description="Thiamine pyrophosphate enzyme N-terminal TPP-binding" evidence="6">
    <location>
        <begin position="35"/>
        <end position="132"/>
    </location>
</feature>